<feature type="domain" description="Thioredoxin" evidence="1">
    <location>
        <begin position="2"/>
        <end position="166"/>
    </location>
</feature>
<reference evidence="3" key="1">
    <citation type="submission" date="2016-10" db="EMBL/GenBank/DDBJ databases">
        <authorList>
            <person name="Varghese N."/>
            <person name="Submissions S."/>
        </authorList>
    </citation>
    <scope>NUCLEOTIDE SEQUENCE [LARGE SCALE GENOMIC DNA]</scope>
    <source>
        <strain evidence="3">DSM 13078</strain>
    </source>
</reference>
<accession>A0A1I1IFF2</accession>
<dbReference type="PROSITE" id="PS51352">
    <property type="entry name" value="THIOREDOXIN_2"/>
    <property type="match status" value="1"/>
</dbReference>
<dbReference type="GO" id="GO:0016209">
    <property type="term" value="F:antioxidant activity"/>
    <property type="evidence" value="ECO:0007669"/>
    <property type="project" value="InterPro"/>
</dbReference>
<dbReference type="InterPro" id="IPR036249">
    <property type="entry name" value="Thioredoxin-like_sf"/>
</dbReference>
<sequence>MTTEPTEPTDFSLPNVGPGPDPFSLADLPDEVAFAVLFFQRDYYCTNCRSQVRELADRIGDFRERNAAVASILPEPRERVAEWQETYDLPYPLLADPDAAVGDAYDQPVRFGVLGSVSDFFGRMPEVVIVDRRGADPEVAYVHQGRSTFDRPAVDDLLAELDALRTSGDATAGR</sequence>
<dbReference type="Pfam" id="PF00578">
    <property type="entry name" value="AhpC-TSA"/>
    <property type="match status" value="1"/>
</dbReference>
<gene>
    <name evidence="2" type="ORF">SAMN05444422_10736</name>
</gene>
<proteinExistence type="predicted"/>
<evidence type="ECO:0000313" key="2">
    <source>
        <dbReference type="EMBL" id="SFC32998.1"/>
    </source>
</evidence>
<protein>
    <submittedName>
        <fullName evidence="2">Peroxiredoxin Q/BCP</fullName>
    </submittedName>
</protein>
<organism evidence="2 3">
    <name type="scientific">Natronobacterium haloterrestre</name>
    <name type="common">Halobiforma haloterrestris</name>
    <dbReference type="NCBI Taxonomy" id="148448"/>
    <lineage>
        <taxon>Archaea</taxon>
        <taxon>Methanobacteriati</taxon>
        <taxon>Methanobacteriota</taxon>
        <taxon>Stenosarchaea group</taxon>
        <taxon>Halobacteria</taxon>
        <taxon>Halobacteriales</taxon>
        <taxon>Natrialbaceae</taxon>
        <taxon>Natronobacterium</taxon>
    </lineage>
</organism>
<dbReference type="SUPFAM" id="SSF52833">
    <property type="entry name" value="Thioredoxin-like"/>
    <property type="match status" value="1"/>
</dbReference>
<name>A0A1I1IFF2_NATHA</name>
<evidence type="ECO:0000313" key="3">
    <source>
        <dbReference type="Proteomes" id="UP000199161"/>
    </source>
</evidence>
<dbReference type="RefSeq" id="WP_089788648.1">
    <property type="nucleotide sequence ID" value="NZ_FOKW01000007.1"/>
</dbReference>
<dbReference type="OrthoDB" id="146452at2157"/>
<keyword evidence="3" id="KW-1185">Reference proteome</keyword>
<dbReference type="AlphaFoldDB" id="A0A1I1IFF2"/>
<dbReference type="Gene3D" id="3.40.30.10">
    <property type="entry name" value="Glutaredoxin"/>
    <property type="match status" value="1"/>
</dbReference>
<evidence type="ECO:0000259" key="1">
    <source>
        <dbReference type="PROSITE" id="PS51352"/>
    </source>
</evidence>
<dbReference type="GO" id="GO:0016491">
    <property type="term" value="F:oxidoreductase activity"/>
    <property type="evidence" value="ECO:0007669"/>
    <property type="project" value="InterPro"/>
</dbReference>
<dbReference type="Proteomes" id="UP000199161">
    <property type="component" value="Unassembled WGS sequence"/>
</dbReference>
<dbReference type="EMBL" id="FOKW01000007">
    <property type="protein sequence ID" value="SFC32998.1"/>
    <property type="molecule type" value="Genomic_DNA"/>
</dbReference>
<dbReference type="InterPro" id="IPR013766">
    <property type="entry name" value="Thioredoxin_domain"/>
</dbReference>
<dbReference type="InterPro" id="IPR000866">
    <property type="entry name" value="AhpC/TSA"/>
</dbReference>